<reference evidence="6 7" key="1">
    <citation type="submission" date="2022-08" db="EMBL/GenBank/DDBJ databases">
        <title>Whole genome sequencing-based tracing of a 2022 introduction and outbreak of Xanthomonas hortorum pv. pelargonii.</title>
        <authorList>
            <person name="Iruegas-Bocardo F."/>
            <person name="Weisberg A.K."/>
            <person name="Riutta E.R."/>
            <person name="Kilday K."/>
            <person name="Bonkowski J.C."/>
            <person name="Creswell T."/>
            <person name="Daughtrey M.L."/>
            <person name="Rane K."/>
            <person name="Grunwald N.J."/>
            <person name="Chang J.H."/>
            <person name="Putnam M.L."/>
        </authorList>
    </citation>
    <scope>NUCLEOTIDE SEQUENCE [LARGE SCALE GENOMIC DNA]</scope>
    <source>
        <strain evidence="6 7">22-323</strain>
    </source>
</reference>
<dbReference type="InterPro" id="IPR004089">
    <property type="entry name" value="MCPsignal_dom"/>
</dbReference>
<keyword evidence="7" id="KW-1185">Reference proteome</keyword>
<dbReference type="EMBL" id="CP103836">
    <property type="protein sequence ID" value="WOB50976.1"/>
    <property type="molecule type" value="Genomic_DNA"/>
</dbReference>
<feature type="domain" description="Methyl-accepting transducer" evidence="5">
    <location>
        <begin position="1"/>
        <end position="155"/>
    </location>
</feature>
<evidence type="ECO:0000256" key="3">
    <source>
        <dbReference type="ARBA" id="ARBA00029447"/>
    </source>
</evidence>
<dbReference type="InterPro" id="IPR004090">
    <property type="entry name" value="Chemotax_Me-accpt_rcpt"/>
</dbReference>
<dbReference type="PRINTS" id="PR00260">
    <property type="entry name" value="CHEMTRNSDUCR"/>
</dbReference>
<organism evidence="6 7">
    <name type="scientific">Xanthomonas hydrangeae</name>
    <dbReference type="NCBI Taxonomy" id="2775159"/>
    <lineage>
        <taxon>Bacteria</taxon>
        <taxon>Pseudomonadati</taxon>
        <taxon>Pseudomonadota</taxon>
        <taxon>Gammaproteobacteria</taxon>
        <taxon>Lysobacterales</taxon>
        <taxon>Lysobacteraceae</taxon>
        <taxon>Xanthomonas</taxon>
    </lineage>
</organism>
<keyword evidence="2 4" id="KW-0807">Transducer</keyword>
<evidence type="ECO:0000256" key="4">
    <source>
        <dbReference type="PROSITE-ProRule" id="PRU00284"/>
    </source>
</evidence>
<protein>
    <submittedName>
        <fullName evidence="6">Methyl-accepting chemotaxis protein</fullName>
    </submittedName>
</protein>
<evidence type="ECO:0000313" key="7">
    <source>
        <dbReference type="Proteomes" id="UP001302716"/>
    </source>
</evidence>
<dbReference type="GO" id="GO:0005886">
    <property type="term" value="C:plasma membrane"/>
    <property type="evidence" value="ECO:0007669"/>
    <property type="project" value="TreeGrafter"/>
</dbReference>
<comment type="similarity">
    <text evidence="3">Belongs to the methyl-accepting chemotaxis (MCP) protein family.</text>
</comment>
<proteinExistence type="inferred from homology"/>
<dbReference type="Pfam" id="PF00015">
    <property type="entry name" value="MCPsignal"/>
    <property type="match status" value="1"/>
</dbReference>
<evidence type="ECO:0000313" key="6">
    <source>
        <dbReference type="EMBL" id="WOB50976.1"/>
    </source>
</evidence>
<dbReference type="PROSITE" id="PS50111">
    <property type="entry name" value="CHEMOTAXIS_TRANSDUC_2"/>
    <property type="match status" value="1"/>
</dbReference>
<accession>A0AAU0BGF3</accession>
<dbReference type="Proteomes" id="UP001302716">
    <property type="component" value="Chromosome"/>
</dbReference>
<dbReference type="GO" id="GO:0006935">
    <property type="term" value="P:chemotaxis"/>
    <property type="evidence" value="ECO:0007669"/>
    <property type="project" value="InterPro"/>
</dbReference>
<dbReference type="GO" id="GO:0004888">
    <property type="term" value="F:transmembrane signaling receptor activity"/>
    <property type="evidence" value="ECO:0007669"/>
    <property type="project" value="InterPro"/>
</dbReference>
<dbReference type="Gene3D" id="1.10.287.950">
    <property type="entry name" value="Methyl-accepting chemotaxis protein"/>
    <property type="match status" value="1"/>
</dbReference>
<keyword evidence="1" id="KW-0488">Methylation</keyword>
<evidence type="ECO:0000259" key="5">
    <source>
        <dbReference type="PROSITE" id="PS50111"/>
    </source>
</evidence>
<dbReference type="SUPFAM" id="SSF58104">
    <property type="entry name" value="Methyl-accepting chemotaxis protein (MCP) signaling domain"/>
    <property type="match status" value="1"/>
</dbReference>
<dbReference type="SMART" id="SM00283">
    <property type="entry name" value="MA"/>
    <property type="match status" value="1"/>
</dbReference>
<dbReference type="InterPro" id="IPR051310">
    <property type="entry name" value="MCP_chemotaxis"/>
</dbReference>
<dbReference type="PANTHER" id="PTHR43531:SF14">
    <property type="entry name" value="METHYL-ACCEPTING CHEMOTAXIS PROTEIN I-RELATED"/>
    <property type="match status" value="1"/>
</dbReference>
<dbReference type="AlphaFoldDB" id="A0AAU0BGF3"/>
<name>A0AAU0BGF3_9XANT</name>
<sequence length="186" mass="19331">MGTMQKMEQASRRIQDIVSVIDGLAFQTNILALNAAVEAARAGHEGRGFAVVASEVRALALRSSTAASQIKTLIGESVTHMQAGVQQVRRAGEGMQHIVSTIGQVSSTLSKIAVASQQEAGSIAEVHHTLAGVDTDMRDGVTRMQGASAAARAMGDHAAQLQDAVSAFVAEARDGSADAVQRLRVA</sequence>
<dbReference type="GO" id="GO:0007165">
    <property type="term" value="P:signal transduction"/>
    <property type="evidence" value="ECO:0007669"/>
    <property type="project" value="UniProtKB-KW"/>
</dbReference>
<evidence type="ECO:0000256" key="2">
    <source>
        <dbReference type="ARBA" id="ARBA00023224"/>
    </source>
</evidence>
<dbReference type="PANTHER" id="PTHR43531">
    <property type="entry name" value="PROTEIN ICFG"/>
    <property type="match status" value="1"/>
</dbReference>
<gene>
    <name evidence="6" type="ORF">NYR97_06250</name>
</gene>
<evidence type="ECO:0000256" key="1">
    <source>
        <dbReference type="ARBA" id="ARBA00022481"/>
    </source>
</evidence>